<feature type="transmembrane region" description="Helical" evidence="2">
    <location>
        <begin position="175"/>
        <end position="199"/>
    </location>
</feature>
<proteinExistence type="predicted"/>
<feature type="transmembrane region" description="Helical" evidence="2">
    <location>
        <begin position="131"/>
        <end position="163"/>
    </location>
</feature>
<dbReference type="EMBL" id="CADEPM010000003">
    <property type="protein sequence ID" value="CAB3402199.1"/>
    <property type="molecule type" value="Genomic_DNA"/>
</dbReference>
<sequence length="421" mass="49281">MIYSNNRFCAFSVLMEDEELEGKPMTSFRKRLEHDGRKLWDDLSDIKQMRFPWPINTPLEVYELVGADRFDPGSHRYQMPFFWLPYAVPATPSWALLVCIVECIFAFVCFCAVMLHYLIFLGSCESYSKPLFVFFLTAIQYSIFYAFKNNCFVFWVLFVISIVERNARLLRIQLFFQYATCVFLLLDAAFALASDFGGYNEELIYCDRNPILIRFVAILSLIFLFVQLFLRIITTQVYNFMWDVRKFKKALHNSKWRYRKRVYFTFCSIVHEEMKNEQIQNKTVSVQNRFRDEQEEFLKNIQKKQNITRITIEPNGEAVVPFQNSNSIGSLSAISIPTSMDSTSPLGKRRKPNPKCTPTPKKLRGPDGAIVPRTPKNRRKPNGGVKVKLEVDYDTVRLLFDRNRKNGRIPNIAMDDESDDE</sequence>
<dbReference type="AlphaFoldDB" id="A0A8S1ERH1"/>
<keyword evidence="2" id="KW-1133">Transmembrane helix</keyword>
<feature type="transmembrane region" description="Helical" evidence="2">
    <location>
        <begin position="94"/>
        <end position="119"/>
    </location>
</feature>
<keyword evidence="4" id="KW-1185">Reference proteome</keyword>
<keyword evidence="2" id="KW-0812">Transmembrane</keyword>
<dbReference type="Proteomes" id="UP000494206">
    <property type="component" value="Unassembled WGS sequence"/>
</dbReference>
<reference evidence="3 4" key="1">
    <citation type="submission" date="2020-04" db="EMBL/GenBank/DDBJ databases">
        <authorList>
            <person name="Laetsch R D."/>
            <person name="Stevens L."/>
            <person name="Kumar S."/>
            <person name="Blaxter L. M."/>
        </authorList>
    </citation>
    <scope>NUCLEOTIDE SEQUENCE [LARGE SCALE GENOMIC DNA]</scope>
</reference>
<feature type="compositionally biased region" description="Polar residues" evidence="1">
    <location>
        <begin position="335"/>
        <end position="345"/>
    </location>
</feature>
<feature type="transmembrane region" description="Helical" evidence="2">
    <location>
        <begin position="211"/>
        <end position="233"/>
    </location>
</feature>
<evidence type="ECO:0000313" key="3">
    <source>
        <dbReference type="EMBL" id="CAB3402199.1"/>
    </source>
</evidence>
<accession>A0A8S1ERH1</accession>
<comment type="caution">
    <text evidence="3">The sequence shown here is derived from an EMBL/GenBank/DDBJ whole genome shotgun (WGS) entry which is preliminary data.</text>
</comment>
<evidence type="ECO:0000313" key="4">
    <source>
        <dbReference type="Proteomes" id="UP000494206"/>
    </source>
</evidence>
<dbReference type="OrthoDB" id="5814630at2759"/>
<evidence type="ECO:0000256" key="1">
    <source>
        <dbReference type="SAM" id="MobiDB-lite"/>
    </source>
</evidence>
<gene>
    <name evidence="3" type="ORF">CBOVIS_LOCUS4848</name>
</gene>
<evidence type="ECO:0000256" key="2">
    <source>
        <dbReference type="SAM" id="Phobius"/>
    </source>
</evidence>
<feature type="region of interest" description="Disordered" evidence="1">
    <location>
        <begin position="335"/>
        <end position="385"/>
    </location>
</feature>
<keyword evidence="2" id="KW-0472">Membrane</keyword>
<name>A0A8S1ERH1_9PELO</name>
<protein>
    <submittedName>
        <fullName evidence="3">Uncharacterized protein</fullName>
    </submittedName>
</protein>
<organism evidence="3 4">
    <name type="scientific">Caenorhabditis bovis</name>
    <dbReference type="NCBI Taxonomy" id="2654633"/>
    <lineage>
        <taxon>Eukaryota</taxon>
        <taxon>Metazoa</taxon>
        <taxon>Ecdysozoa</taxon>
        <taxon>Nematoda</taxon>
        <taxon>Chromadorea</taxon>
        <taxon>Rhabditida</taxon>
        <taxon>Rhabditina</taxon>
        <taxon>Rhabditomorpha</taxon>
        <taxon>Rhabditoidea</taxon>
        <taxon>Rhabditidae</taxon>
        <taxon>Peloderinae</taxon>
        <taxon>Caenorhabditis</taxon>
    </lineage>
</organism>